<evidence type="ECO:0000256" key="4">
    <source>
        <dbReference type="ARBA" id="ARBA00023136"/>
    </source>
</evidence>
<dbReference type="GO" id="GO:1990246">
    <property type="term" value="C:uniplex complex"/>
    <property type="evidence" value="ECO:0007669"/>
    <property type="project" value="TreeGrafter"/>
</dbReference>
<keyword evidence="2" id="KW-0479">Metal-binding</keyword>
<evidence type="ECO:0000256" key="2">
    <source>
        <dbReference type="ARBA" id="ARBA00022723"/>
    </source>
</evidence>
<dbReference type="GO" id="GO:0036444">
    <property type="term" value="P:calcium import into the mitochondrion"/>
    <property type="evidence" value="ECO:0007669"/>
    <property type="project" value="TreeGrafter"/>
</dbReference>
<reference evidence="5 6" key="1">
    <citation type="submission" date="2015-09" db="EMBL/GenBank/DDBJ databases">
        <title>Draft genome of the scarab beetle Oryctes borbonicus.</title>
        <authorList>
            <person name="Meyer J.M."/>
            <person name="Markov G.V."/>
            <person name="Baskaran P."/>
            <person name="Herrmann M."/>
            <person name="Sommer R.J."/>
            <person name="Roedelsperger C."/>
        </authorList>
    </citation>
    <scope>NUCLEOTIDE SEQUENCE [LARGE SCALE GENOMIC DNA]</scope>
    <source>
        <strain evidence="5">OB123</strain>
        <tissue evidence="5">Whole animal</tissue>
    </source>
</reference>
<comment type="subcellular location">
    <subcellularLocation>
        <location evidence="1">Mitochondrion inner membrane</location>
    </subcellularLocation>
</comment>
<dbReference type="GO" id="GO:0051560">
    <property type="term" value="P:mitochondrial calcium ion homeostasis"/>
    <property type="evidence" value="ECO:0007669"/>
    <property type="project" value="TreeGrafter"/>
</dbReference>
<dbReference type="PANTHER" id="PTHR12294">
    <property type="entry name" value="EF HAND DOMAIN FAMILY A1,A2-RELATED"/>
    <property type="match status" value="1"/>
</dbReference>
<gene>
    <name evidence="5" type="ORF">AMK59_4833</name>
</gene>
<evidence type="ECO:0000313" key="6">
    <source>
        <dbReference type="Proteomes" id="UP000051574"/>
    </source>
</evidence>
<name>A0A0T6B5L8_9SCAR</name>
<feature type="non-terminal residue" evidence="5">
    <location>
        <position position="167"/>
    </location>
</feature>
<dbReference type="OrthoDB" id="10056860at2759"/>
<protein>
    <submittedName>
        <fullName evidence="5">Uncharacterized protein</fullName>
    </submittedName>
</protein>
<evidence type="ECO:0000313" key="5">
    <source>
        <dbReference type="EMBL" id="KRT82566.1"/>
    </source>
</evidence>
<keyword evidence="6" id="KW-1185">Reference proteome</keyword>
<keyword evidence="4" id="KW-0472">Membrane</keyword>
<dbReference type="PANTHER" id="PTHR12294:SF1">
    <property type="entry name" value="CALCIUM UPTAKE PROTEIN 1, MITOCHONDRIAL"/>
    <property type="match status" value="1"/>
</dbReference>
<evidence type="ECO:0000256" key="1">
    <source>
        <dbReference type="ARBA" id="ARBA00004273"/>
    </source>
</evidence>
<dbReference type="EMBL" id="LJIG01009695">
    <property type="protein sequence ID" value="KRT82566.1"/>
    <property type="molecule type" value="Genomic_DNA"/>
</dbReference>
<dbReference type="GO" id="GO:0005509">
    <property type="term" value="F:calcium ion binding"/>
    <property type="evidence" value="ECO:0007669"/>
    <property type="project" value="InterPro"/>
</dbReference>
<proteinExistence type="predicted"/>
<dbReference type="InterPro" id="IPR039800">
    <property type="entry name" value="MICU1/2/3"/>
</dbReference>
<evidence type="ECO:0000256" key="3">
    <source>
        <dbReference type="ARBA" id="ARBA00022737"/>
    </source>
</evidence>
<organism evidence="5 6">
    <name type="scientific">Oryctes borbonicus</name>
    <dbReference type="NCBI Taxonomy" id="1629725"/>
    <lineage>
        <taxon>Eukaryota</taxon>
        <taxon>Metazoa</taxon>
        <taxon>Ecdysozoa</taxon>
        <taxon>Arthropoda</taxon>
        <taxon>Hexapoda</taxon>
        <taxon>Insecta</taxon>
        <taxon>Pterygota</taxon>
        <taxon>Neoptera</taxon>
        <taxon>Endopterygota</taxon>
        <taxon>Coleoptera</taxon>
        <taxon>Polyphaga</taxon>
        <taxon>Scarabaeiformia</taxon>
        <taxon>Scarabaeidae</taxon>
        <taxon>Dynastinae</taxon>
        <taxon>Oryctes</taxon>
    </lineage>
</organism>
<comment type="caution">
    <text evidence="5">The sequence shown here is derived from an EMBL/GenBank/DDBJ whole genome shotgun (WGS) entry which is preliminary data.</text>
</comment>
<dbReference type="Proteomes" id="UP000051574">
    <property type="component" value="Unassembled WGS sequence"/>
</dbReference>
<dbReference type="AlphaFoldDB" id="A0A0T6B5L8"/>
<keyword evidence="3" id="KW-0677">Repeat</keyword>
<accession>A0A0T6B5L8</accession>
<sequence length="167" mass="20072">MWLRLLRPIYMYRPSAYKHTYIPALLTIKYDSNTYQRQSFKGFGHKDEKTPTFSKVWYSLMFICFIAPNINYKWIYRKLFPSVDAHSEQSFEGNILTSEESKEVEEDSKLKKPKKEKIGFRDRKIIDYENRLRAFSTPDKIFRYFATVKIITPFGTEVFMTPDDFLR</sequence>